<evidence type="ECO:0000313" key="3">
    <source>
        <dbReference type="Proteomes" id="UP000005408"/>
    </source>
</evidence>
<feature type="signal peptide" evidence="1">
    <location>
        <begin position="1"/>
        <end position="17"/>
    </location>
</feature>
<evidence type="ECO:0000313" key="2">
    <source>
        <dbReference type="EnsemblMetazoa" id="G19229.1:cds"/>
    </source>
</evidence>
<protein>
    <submittedName>
        <fullName evidence="2">Uncharacterized protein</fullName>
    </submittedName>
</protein>
<sequence length="92" mass="10297">MFVIILTISTVYISCKATVTYLECESYFRGCCPGTLWNNKTQTCEACMDGYHGENCSLPCPYPFFGEECQMICNCSKNLCDISKGCPIETTE</sequence>
<keyword evidence="1" id="KW-0732">Signal</keyword>
<dbReference type="AlphaFoldDB" id="A0A8W8JI10"/>
<name>A0A8W8JI10_MAGGI</name>
<keyword evidence="3" id="KW-1185">Reference proteome</keyword>
<proteinExistence type="predicted"/>
<organism evidence="2 3">
    <name type="scientific">Magallana gigas</name>
    <name type="common">Pacific oyster</name>
    <name type="synonym">Crassostrea gigas</name>
    <dbReference type="NCBI Taxonomy" id="29159"/>
    <lineage>
        <taxon>Eukaryota</taxon>
        <taxon>Metazoa</taxon>
        <taxon>Spiralia</taxon>
        <taxon>Lophotrochozoa</taxon>
        <taxon>Mollusca</taxon>
        <taxon>Bivalvia</taxon>
        <taxon>Autobranchia</taxon>
        <taxon>Pteriomorphia</taxon>
        <taxon>Ostreida</taxon>
        <taxon>Ostreoidea</taxon>
        <taxon>Ostreidae</taxon>
        <taxon>Magallana</taxon>
    </lineage>
</organism>
<dbReference type="Proteomes" id="UP000005408">
    <property type="component" value="Unassembled WGS sequence"/>
</dbReference>
<reference evidence="2" key="1">
    <citation type="submission" date="2022-08" db="UniProtKB">
        <authorList>
            <consortium name="EnsemblMetazoa"/>
        </authorList>
    </citation>
    <scope>IDENTIFICATION</scope>
    <source>
        <strain evidence="2">05x7-T-G4-1.051#20</strain>
    </source>
</reference>
<evidence type="ECO:0000256" key="1">
    <source>
        <dbReference type="SAM" id="SignalP"/>
    </source>
</evidence>
<dbReference type="EnsemblMetazoa" id="G19229.1">
    <property type="protein sequence ID" value="G19229.1:cds"/>
    <property type="gene ID" value="G19229"/>
</dbReference>
<dbReference type="Gene3D" id="2.170.300.10">
    <property type="entry name" value="Tie2 ligand-binding domain superfamily"/>
    <property type="match status" value="1"/>
</dbReference>
<feature type="chain" id="PRO_5036468541" evidence="1">
    <location>
        <begin position="18"/>
        <end position="92"/>
    </location>
</feature>
<accession>A0A8W8JI10</accession>